<organism evidence="1 2">
    <name type="scientific">Goodfellowiella coeruleoviolacea</name>
    <dbReference type="NCBI Taxonomy" id="334858"/>
    <lineage>
        <taxon>Bacteria</taxon>
        <taxon>Bacillati</taxon>
        <taxon>Actinomycetota</taxon>
        <taxon>Actinomycetes</taxon>
        <taxon>Pseudonocardiales</taxon>
        <taxon>Pseudonocardiaceae</taxon>
        <taxon>Goodfellowiella</taxon>
    </lineage>
</organism>
<dbReference type="NCBIfam" id="NF033521">
    <property type="entry name" value="lasso_leader_L3"/>
    <property type="match status" value="1"/>
</dbReference>
<dbReference type="EMBL" id="JAMTCK010000024">
    <property type="protein sequence ID" value="MCP2170071.1"/>
    <property type="molecule type" value="Genomic_DNA"/>
</dbReference>
<comment type="caution">
    <text evidence="1">The sequence shown here is derived from an EMBL/GenBank/DDBJ whole genome shotgun (WGS) entry which is preliminary data.</text>
</comment>
<reference evidence="1" key="1">
    <citation type="submission" date="2022-06" db="EMBL/GenBank/DDBJ databases">
        <title>Genomic Encyclopedia of Archaeal and Bacterial Type Strains, Phase II (KMG-II): from individual species to whole genera.</title>
        <authorList>
            <person name="Goeker M."/>
        </authorList>
    </citation>
    <scope>NUCLEOTIDE SEQUENCE</scope>
    <source>
        <strain evidence="1">DSM 43935</strain>
    </source>
</reference>
<evidence type="ECO:0008006" key="3">
    <source>
        <dbReference type="Google" id="ProtNLM"/>
    </source>
</evidence>
<dbReference type="Proteomes" id="UP001206128">
    <property type="component" value="Unassembled WGS sequence"/>
</dbReference>
<accession>A0AAE3GKU6</accession>
<dbReference type="RefSeq" id="WP_253779840.1">
    <property type="nucleotide sequence ID" value="NZ_JAMTCK010000024.1"/>
</dbReference>
<dbReference type="AlphaFoldDB" id="A0AAE3GKU6"/>
<evidence type="ECO:0000313" key="2">
    <source>
        <dbReference type="Proteomes" id="UP001206128"/>
    </source>
</evidence>
<protein>
    <recommendedName>
        <fullName evidence="3">Lasso RiPP family leader peptide-containing protein</fullName>
    </recommendedName>
</protein>
<gene>
    <name evidence="1" type="ORF">LX83_006959</name>
</gene>
<proteinExistence type="predicted"/>
<keyword evidence="2" id="KW-1185">Reference proteome</keyword>
<sequence length="45" mass="4968">MIEQTEQTAAAYEVPALVEIGDFADLTRITDKGGYVDLLGGWFDF</sequence>
<evidence type="ECO:0000313" key="1">
    <source>
        <dbReference type="EMBL" id="MCP2170071.1"/>
    </source>
</evidence>
<name>A0AAE3GKU6_9PSEU</name>